<feature type="coiled-coil region" evidence="1">
    <location>
        <begin position="27"/>
        <end position="61"/>
    </location>
</feature>
<dbReference type="InterPro" id="IPR026678">
    <property type="entry name" value="INO80E"/>
</dbReference>
<evidence type="ECO:0000259" key="3">
    <source>
        <dbReference type="Pfam" id="PF24237"/>
    </source>
</evidence>
<protein>
    <submittedName>
        <fullName evidence="5">INO80 complex subunit E</fullName>
    </submittedName>
</protein>
<feature type="compositionally biased region" description="Basic residues" evidence="2">
    <location>
        <begin position="87"/>
        <end position="101"/>
    </location>
</feature>
<dbReference type="Proteomes" id="UP000887566">
    <property type="component" value="Unplaced"/>
</dbReference>
<feature type="domain" description="INO80 complex subunit E N-terminal" evidence="3">
    <location>
        <begin position="17"/>
        <end position="62"/>
    </location>
</feature>
<keyword evidence="1" id="KW-0175">Coiled coil</keyword>
<evidence type="ECO:0000313" key="5">
    <source>
        <dbReference type="WBParaSite" id="PSAMB.scaffold3068size19795.g20195.t1"/>
    </source>
</evidence>
<dbReference type="AlphaFoldDB" id="A0A914W502"/>
<dbReference type="InterPro" id="IPR056515">
    <property type="entry name" value="INO80E_N"/>
</dbReference>
<name>A0A914W502_9BILA</name>
<feature type="region of interest" description="Disordered" evidence="2">
    <location>
        <begin position="63"/>
        <end position="173"/>
    </location>
</feature>
<accession>A0A914W502</accession>
<organism evidence="4 5">
    <name type="scientific">Plectus sambesii</name>
    <dbReference type="NCBI Taxonomy" id="2011161"/>
    <lineage>
        <taxon>Eukaryota</taxon>
        <taxon>Metazoa</taxon>
        <taxon>Ecdysozoa</taxon>
        <taxon>Nematoda</taxon>
        <taxon>Chromadorea</taxon>
        <taxon>Plectida</taxon>
        <taxon>Plectina</taxon>
        <taxon>Plectoidea</taxon>
        <taxon>Plectidae</taxon>
        <taxon>Plectus</taxon>
    </lineage>
</organism>
<dbReference type="PANTHER" id="PTHR21812">
    <property type="entry name" value="INO80 COMPLEX SUBUNIT E"/>
    <property type="match status" value="1"/>
</dbReference>
<keyword evidence="4" id="KW-1185">Reference proteome</keyword>
<evidence type="ECO:0000313" key="4">
    <source>
        <dbReference type="Proteomes" id="UP000887566"/>
    </source>
</evidence>
<evidence type="ECO:0000256" key="1">
    <source>
        <dbReference type="SAM" id="Coils"/>
    </source>
</evidence>
<dbReference type="Pfam" id="PF24237">
    <property type="entry name" value="INO80E"/>
    <property type="match status" value="1"/>
</dbReference>
<sequence>MDGSAEASSSTEPQTPKQHYRLLKRRFKFLVYENECYQEELRNLQRKLLKLSRDKNFLLDRLLPHEKLSDSSDDSDICTSKVEEPKKPKRKPRPSASRKKPPNPANADVTASSSPAPSNVSSTQTGGDGGSNLCARSISANGSVASNGGNDAGSDLPNGQANLAGPDAKERAT</sequence>
<dbReference type="PANTHER" id="PTHR21812:SF1">
    <property type="entry name" value="INO80 COMPLEX SUBUNIT E"/>
    <property type="match status" value="1"/>
</dbReference>
<dbReference type="WBParaSite" id="PSAMB.scaffold3068size19795.g20195.t1">
    <property type="protein sequence ID" value="PSAMB.scaffold3068size19795.g20195.t1"/>
    <property type="gene ID" value="PSAMB.scaffold3068size19795.g20195"/>
</dbReference>
<reference evidence="5" key="1">
    <citation type="submission" date="2022-11" db="UniProtKB">
        <authorList>
            <consortium name="WormBaseParasite"/>
        </authorList>
    </citation>
    <scope>IDENTIFICATION</scope>
</reference>
<evidence type="ECO:0000256" key="2">
    <source>
        <dbReference type="SAM" id="MobiDB-lite"/>
    </source>
</evidence>
<feature type="compositionally biased region" description="Polar residues" evidence="2">
    <location>
        <begin position="138"/>
        <end position="149"/>
    </location>
</feature>
<dbReference type="GO" id="GO:0006338">
    <property type="term" value="P:chromatin remodeling"/>
    <property type="evidence" value="ECO:0007669"/>
    <property type="project" value="InterPro"/>
</dbReference>
<dbReference type="GO" id="GO:0031011">
    <property type="term" value="C:Ino80 complex"/>
    <property type="evidence" value="ECO:0007669"/>
    <property type="project" value="InterPro"/>
</dbReference>
<proteinExistence type="predicted"/>
<feature type="compositionally biased region" description="Low complexity" evidence="2">
    <location>
        <begin position="109"/>
        <end position="123"/>
    </location>
</feature>